<dbReference type="GO" id="GO:0006508">
    <property type="term" value="P:proteolysis"/>
    <property type="evidence" value="ECO:0007669"/>
    <property type="project" value="UniProtKB-KW"/>
</dbReference>
<protein>
    <recommendedName>
        <fullName evidence="6 7">Methionine aminopeptidase</fullName>
        <shortName evidence="6">MAP</shortName>
        <shortName evidence="6">MetAP</shortName>
        <ecNumber evidence="6 7">3.4.11.18</ecNumber>
    </recommendedName>
    <alternativeName>
        <fullName evidence="6">Peptidase M</fullName>
    </alternativeName>
</protein>
<keyword evidence="4 6" id="KW-0479">Metal-binding</keyword>
<comment type="similarity">
    <text evidence="6">Belongs to the peptidase M24A family. Methionine aminopeptidase type 1 subfamily.</text>
</comment>
<dbReference type="SUPFAM" id="SSF55920">
    <property type="entry name" value="Creatinase/aminopeptidase"/>
    <property type="match status" value="1"/>
</dbReference>
<dbReference type="Pfam" id="PF00557">
    <property type="entry name" value="Peptidase_M24"/>
    <property type="match status" value="1"/>
</dbReference>
<comment type="cofactor">
    <cofactor evidence="6">
        <name>Co(2+)</name>
        <dbReference type="ChEBI" id="CHEBI:48828"/>
    </cofactor>
    <cofactor evidence="6">
        <name>Zn(2+)</name>
        <dbReference type="ChEBI" id="CHEBI:29105"/>
    </cofactor>
    <cofactor evidence="6">
        <name>Mn(2+)</name>
        <dbReference type="ChEBI" id="CHEBI:29035"/>
    </cofactor>
    <cofactor evidence="6">
        <name>Fe(2+)</name>
        <dbReference type="ChEBI" id="CHEBI:29033"/>
    </cofactor>
    <text evidence="6">Binds 2 divalent metal cations per subunit. Has a high-affinity and a low affinity metal-binding site. The true nature of the physiological cofactor is under debate. The enzyme is active with cobalt, zinc, manganese or divalent iron ions. Most likely, methionine aminopeptidases function as mononuclear Fe(2+)-metalloproteases under physiological conditions, and the catalytically relevant metal-binding site has been assigned to the histidine-containing high-affinity site.</text>
</comment>
<dbReference type="KEGG" id="mhs:MOS_427"/>
<dbReference type="PROSITE" id="PS00680">
    <property type="entry name" value="MAP_1"/>
    <property type="match status" value="1"/>
</dbReference>
<evidence type="ECO:0000256" key="4">
    <source>
        <dbReference type="ARBA" id="ARBA00022723"/>
    </source>
</evidence>
<reference evidence="9 10" key="1">
    <citation type="journal article" date="2013" name="Genome Announc.">
        <title>Complete Genome Sequence of Mycoplasma hyorhinis Strain SK76.</title>
        <authorList>
            <person name="Goodison S."/>
            <person name="Urquidi V."/>
            <person name="Kumar D."/>
            <person name="Reyes L."/>
            <person name="Rosser C.J."/>
        </authorList>
    </citation>
    <scope>NUCLEOTIDE SEQUENCE [LARGE SCALE GENOMIC DNA]</scope>
    <source>
        <strain evidence="9 10">SK76</strain>
    </source>
</reference>
<dbReference type="PRINTS" id="PR00599">
    <property type="entry name" value="MAPEPTIDASE"/>
</dbReference>
<dbReference type="GO" id="GO:0070006">
    <property type="term" value="F:metalloaminopeptidase activity"/>
    <property type="evidence" value="ECO:0007669"/>
    <property type="project" value="UniProtKB-UniRule"/>
</dbReference>
<evidence type="ECO:0000256" key="7">
    <source>
        <dbReference type="RuleBase" id="RU003653"/>
    </source>
</evidence>
<dbReference type="GO" id="GO:0005829">
    <property type="term" value="C:cytosol"/>
    <property type="evidence" value="ECO:0007669"/>
    <property type="project" value="TreeGrafter"/>
</dbReference>
<keyword evidence="2 6" id="KW-0031">Aminopeptidase</keyword>
<dbReference type="GO" id="GO:0004239">
    <property type="term" value="F:initiator methionyl aminopeptidase activity"/>
    <property type="evidence" value="ECO:0007669"/>
    <property type="project" value="UniProtKB-UniRule"/>
</dbReference>
<evidence type="ECO:0000256" key="3">
    <source>
        <dbReference type="ARBA" id="ARBA00022670"/>
    </source>
</evidence>
<dbReference type="RefSeq" id="WP_013302203.1">
    <property type="nucleotide sequence ID" value="NC_019552.1"/>
</dbReference>
<feature type="binding site" evidence="6">
    <location>
        <position position="77"/>
    </location>
    <ligand>
        <name>substrate</name>
    </ligand>
</feature>
<comment type="function">
    <text evidence="1 6">Removes the N-terminal methionine from nascent proteins. The N-terminal methionine is often cleaved when the second residue in the primary sequence is small and uncharged (Met-Ala-, Cys, Gly, Pro, Ser, Thr, or Val). Requires deformylation of the N(alpha)-formylated initiator methionine before it can be hydrolyzed.</text>
</comment>
<dbReference type="InterPro" id="IPR001714">
    <property type="entry name" value="Pept_M24_MAP"/>
</dbReference>
<sequence length="251" mass="27911">MKIIKTDQEVQKLIKAGQLLAEVKQIIYDLVRPGVSLKELDAIAFKEIEKRNAKPSFLNYQGFPATICASVNNVLIHGIPTDYVIQESDVVSIDLGLAFEGFHADSAFTKAVGKVSYQDQKIIDVAESAFWAGFNAIKKDATTLDIANAIFKVIKQNNLYTPKEFSGHGIGRTLHEEPYVYNYPNKNEVIKLQDNMVICIEPMILQNSAKVKILKDGWTVIAASNKNAAHYEQTVLIKNSKGIILTGEIKK</sequence>
<feature type="binding site" evidence="6">
    <location>
        <position position="175"/>
    </location>
    <ligand>
        <name>substrate</name>
    </ligand>
</feature>
<proteinExistence type="inferred from homology"/>
<dbReference type="CDD" id="cd01086">
    <property type="entry name" value="MetAP1"/>
    <property type="match status" value="1"/>
</dbReference>
<dbReference type="GeneID" id="93248535"/>
<keyword evidence="5 6" id="KW-0378">Hydrolase</keyword>
<gene>
    <name evidence="6" type="primary">map</name>
    <name evidence="9" type="ORF">MOS_427</name>
</gene>
<dbReference type="PANTHER" id="PTHR43330:SF27">
    <property type="entry name" value="METHIONINE AMINOPEPTIDASE"/>
    <property type="match status" value="1"/>
</dbReference>
<dbReference type="GO" id="GO:0046872">
    <property type="term" value="F:metal ion binding"/>
    <property type="evidence" value="ECO:0007669"/>
    <property type="project" value="UniProtKB-UniRule"/>
</dbReference>
<name>A0AAI8FDV6_MESHY</name>
<comment type="catalytic activity">
    <reaction evidence="6 7">
        <text>Release of N-terminal amino acids, preferentially methionine, from peptides and arylamides.</text>
        <dbReference type="EC" id="3.4.11.18"/>
    </reaction>
</comment>
<dbReference type="PANTHER" id="PTHR43330">
    <property type="entry name" value="METHIONINE AMINOPEPTIDASE"/>
    <property type="match status" value="1"/>
</dbReference>
<evidence type="ECO:0000259" key="8">
    <source>
        <dbReference type="Pfam" id="PF00557"/>
    </source>
</evidence>
<dbReference type="InterPro" id="IPR000994">
    <property type="entry name" value="Pept_M24"/>
</dbReference>
<dbReference type="NCBIfam" id="TIGR00500">
    <property type="entry name" value="met_pdase_I"/>
    <property type="match status" value="1"/>
</dbReference>
<dbReference type="EMBL" id="CP003914">
    <property type="protein sequence ID" value="AFX74351.1"/>
    <property type="molecule type" value="Genomic_DNA"/>
</dbReference>
<evidence type="ECO:0000313" key="9">
    <source>
        <dbReference type="EMBL" id="AFX74351.1"/>
    </source>
</evidence>
<dbReference type="Proteomes" id="UP000009399">
    <property type="component" value="Chromosome"/>
</dbReference>
<feature type="binding site" evidence="6">
    <location>
        <position position="201"/>
    </location>
    <ligand>
        <name>a divalent metal cation</name>
        <dbReference type="ChEBI" id="CHEBI:60240"/>
        <label>2</label>
        <note>catalytic</note>
    </ligand>
</feature>
<dbReference type="InterPro" id="IPR036005">
    <property type="entry name" value="Creatinase/aminopeptidase-like"/>
</dbReference>
<feature type="domain" description="Peptidase M24" evidence="8">
    <location>
        <begin position="12"/>
        <end position="238"/>
    </location>
</feature>
<feature type="binding site" evidence="6">
    <location>
        <position position="232"/>
    </location>
    <ligand>
        <name>a divalent metal cation</name>
        <dbReference type="ChEBI" id="CHEBI:60240"/>
        <label>2</label>
        <note>catalytic</note>
    </ligand>
</feature>
<organism evidence="9 10">
    <name type="scientific">Mesomycoplasma hyorhinis SK76</name>
    <dbReference type="NCBI Taxonomy" id="1118964"/>
    <lineage>
        <taxon>Bacteria</taxon>
        <taxon>Bacillati</taxon>
        <taxon>Mycoplasmatota</taxon>
        <taxon>Mycoplasmoidales</taxon>
        <taxon>Metamycoplasmataceae</taxon>
        <taxon>Mesomycoplasma</taxon>
    </lineage>
</organism>
<evidence type="ECO:0000256" key="2">
    <source>
        <dbReference type="ARBA" id="ARBA00022438"/>
    </source>
</evidence>
<dbReference type="Gene3D" id="3.90.230.10">
    <property type="entry name" value="Creatinase/methionine aminopeptidase superfamily"/>
    <property type="match status" value="1"/>
</dbReference>
<dbReference type="HAMAP" id="MF_01974">
    <property type="entry name" value="MetAP_1"/>
    <property type="match status" value="1"/>
</dbReference>
<evidence type="ECO:0000256" key="1">
    <source>
        <dbReference type="ARBA" id="ARBA00002521"/>
    </source>
</evidence>
<evidence type="ECO:0000313" key="10">
    <source>
        <dbReference type="Proteomes" id="UP000009399"/>
    </source>
</evidence>
<feature type="binding site" evidence="6">
    <location>
        <position position="232"/>
    </location>
    <ligand>
        <name>a divalent metal cation</name>
        <dbReference type="ChEBI" id="CHEBI:60240"/>
        <label>1</label>
    </ligand>
</feature>
<feature type="binding site" evidence="6">
    <location>
        <position position="94"/>
    </location>
    <ligand>
        <name>a divalent metal cation</name>
        <dbReference type="ChEBI" id="CHEBI:60240"/>
        <label>1</label>
    </ligand>
</feature>
<dbReference type="InterPro" id="IPR002467">
    <property type="entry name" value="Pept_M24A_MAP1"/>
</dbReference>
<keyword evidence="3 6" id="KW-0645">Protease</keyword>
<dbReference type="AlphaFoldDB" id="A0AAI8FDV6"/>
<accession>A0AAI8FDV6</accession>
<comment type="subunit">
    <text evidence="6">Monomer.</text>
</comment>
<feature type="binding site" evidence="6">
    <location>
        <position position="168"/>
    </location>
    <ligand>
        <name>a divalent metal cation</name>
        <dbReference type="ChEBI" id="CHEBI:60240"/>
        <label>2</label>
        <note>catalytic</note>
    </ligand>
</feature>
<dbReference type="EC" id="3.4.11.18" evidence="6 7"/>
<feature type="binding site" evidence="6">
    <location>
        <position position="105"/>
    </location>
    <ligand>
        <name>a divalent metal cation</name>
        <dbReference type="ChEBI" id="CHEBI:60240"/>
        <label>2</label>
        <note>catalytic</note>
    </ligand>
</feature>
<evidence type="ECO:0000256" key="6">
    <source>
        <dbReference type="HAMAP-Rule" id="MF_01974"/>
    </source>
</evidence>
<evidence type="ECO:0000256" key="5">
    <source>
        <dbReference type="ARBA" id="ARBA00022801"/>
    </source>
</evidence>
<feature type="binding site" evidence="6">
    <location>
        <position position="105"/>
    </location>
    <ligand>
        <name>a divalent metal cation</name>
        <dbReference type="ChEBI" id="CHEBI:60240"/>
        <label>1</label>
    </ligand>
</feature>